<evidence type="ECO:0000313" key="3">
    <source>
        <dbReference type="Proteomes" id="UP000501452"/>
    </source>
</evidence>
<name>A0A6G8QDG3_9ACTN</name>
<gene>
    <name evidence="2" type="ORF">GBA63_19125</name>
</gene>
<keyword evidence="3" id="KW-1185">Reference proteome</keyword>
<keyword evidence="1" id="KW-1133">Transmembrane helix</keyword>
<protein>
    <submittedName>
        <fullName evidence="2">Uncharacterized protein</fullName>
    </submittedName>
</protein>
<dbReference type="AlphaFoldDB" id="A0A6G8QDG3"/>
<organism evidence="2 3">
    <name type="scientific">Rubrobacter tropicus</name>
    <dbReference type="NCBI Taxonomy" id="2653851"/>
    <lineage>
        <taxon>Bacteria</taxon>
        <taxon>Bacillati</taxon>
        <taxon>Actinomycetota</taxon>
        <taxon>Rubrobacteria</taxon>
        <taxon>Rubrobacterales</taxon>
        <taxon>Rubrobacteraceae</taxon>
        <taxon>Rubrobacter</taxon>
    </lineage>
</organism>
<sequence length="157" mass="16507">MKTLEGGKSRASCYFSRRIIVYSGVVLRTVHRRAGVGARAGVALLPTLLITALLLCPGALGFAHGLSPCGPCEPTDAPDFLLKHHAPADEAALGGGDSGYYAAVIELAGATLLVLLLGVPPRREAPYRGPPLQRTHPRAVAHYARGPSPPLLQAFRL</sequence>
<feature type="transmembrane region" description="Helical" evidence="1">
    <location>
        <begin position="42"/>
        <end position="63"/>
    </location>
</feature>
<keyword evidence="1" id="KW-0472">Membrane</keyword>
<feature type="transmembrane region" description="Helical" evidence="1">
    <location>
        <begin position="100"/>
        <end position="119"/>
    </location>
</feature>
<evidence type="ECO:0000256" key="1">
    <source>
        <dbReference type="SAM" id="Phobius"/>
    </source>
</evidence>
<dbReference type="RefSeq" id="WP_166178786.1">
    <property type="nucleotide sequence ID" value="NZ_CP045119.1"/>
</dbReference>
<proteinExistence type="predicted"/>
<keyword evidence="1" id="KW-0812">Transmembrane</keyword>
<dbReference type="KEGG" id="rub:GBA63_19125"/>
<dbReference type="EMBL" id="CP045119">
    <property type="protein sequence ID" value="QIN84519.1"/>
    <property type="molecule type" value="Genomic_DNA"/>
</dbReference>
<reference evidence="2 3" key="1">
    <citation type="submission" date="2019-10" db="EMBL/GenBank/DDBJ databases">
        <title>Rubrobacter sp nov SCSIO 52090 isolated from a deep-sea sediment in the South China Sea.</title>
        <authorList>
            <person name="Chen R.W."/>
        </authorList>
    </citation>
    <scope>NUCLEOTIDE SEQUENCE [LARGE SCALE GENOMIC DNA]</scope>
    <source>
        <strain evidence="2 3">SCSIO 52909</strain>
    </source>
</reference>
<accession>A0A6G8QDG3</accession>
<dbReference type="Proteomes" id="UP000501452">
    <property type="component" value="Chromosome"/>
</dbReference>
<evidence type="ECO:0000313" key="2">
    <source>
        <dbReference type="EMBL" id="QIN84519.1"/>
    </source>
</evidence>